<reference evidence="1 2" key="1">
    <citation type="submission" date="2016-06" db="EMBL/GenBank/DDBJ databases">
        <authorList>
            <person name="Kjaerup R.B."/>
            <person name="Dalgaard T.S."/>
            <person name="Juul-Madsen H.R."/>
        </authorList>
    </citation>
    <scope>NUCLEOTIDE SEQUENCE [LARGE SCALE GENOMIC DNA]</scope>
    <source>
        <strain evidence="1 2">1081914.2</strain>
    </source>
</reference>
<evidence type="ECO:0000313" key="2">
    <source>
        <dbReference type="Proteomes" id="UP000093795"/>
    </source>
</evidence>
<dbReference type="eggNOG" id="ENOG50338WJ">
    <property type="taxonomic scope" value="Bacteria"/>
</dbReference>
<dbReference type="InterPro" id="IPR046164">
    <property type="entry name" value="DUF6166"/>
</dbReference>
<evidence type="ECO:0000313" key="1">
    <source>
        <dbReference type="EMBL" id="OBI82402.1"/>
    </source>
</evidence>
<sequence>MRRYDDDICYRGCEPEQTGGGRLVTVEAGGEFVGLLPHRVKHSPTGLMWGYAGSGPADLARSLLIHSLGDAARCVVCGGAPQPQKCPWCDEGWTVPSSTYQRFTFDVIARLPDCGWTLRRSDVLDWLQRAEGCS</sequence>
<comment type="caution">
    <text evidence="1">The sequence shown here is derived from an EMBL/GenBank/DDBJ whole genome shotgun (WGS) entry which is preliminary data.</text>
</comment>
<gene>
    <name evidence="1" type="ORF">A9X01_01500</name>
</gene>
<dbReference type="EMBL" id="LZKQ01000168">
    <property type="protein sequence ID" value="OBI82402.1"/>
    <property type="molecule type" value="Genomic_DNA"/>
</dbReference>
<protein>
    <submittedName>
        <fullName evidence="1">Uncharacterized protein</fullName>
    </submittedName>
</protein>
<dbReference type="RefSeq" id="WP_065121494.1">
    <property type="nucleotide sequence ID" value="NZ_LZKQ01000168.1"/>
</dbReference>
<accession>A0A1A3C7S6</accession>
<dbReference type="Proteomes" id="UP000093795">
    <property type="component" value="Unassembled WGS sequence"/>
</dbReference>
<proteinExistence type="predicted"/>
<dbReference type="OrthoDB" id="5194356at2"/>
<name>A0A1A3C7S6_MYCAS</name>
<organism evidence="1 2">
    <name type="scientific">Mycobacterium asiaticum</name>
    <dbReference type="NCBI Taxonomy" id="1790"/>
    <lineage>
        <taxon>Bacteria</taxon>
        <taxon>Bacillati</taxon>
        <taxon>Actinomycetota</taxon>
        <taxon>Actinomycetes</taxon>
        <taxon>Mycobacteriales</taxon>
        <taxon>Mycobacteriaceae</taxon>
        <taxon>Mycobacterium</taxon>
    </lineage>
</organism>
<dbReference type="Pfam" id="PF19663">
    <property type="entry name" value="DUF6166"/>
    <property type="match status" value="1"/>
</dbReference>
<dbReference type="AlphaFoldDB" id="A0A1A3C7S6"/>